<dbReference type="GO" id="GO:0042626">
    <property type="term" value="F:ATPase-coupled transmembrane transporter activity"/>
    <property type="evidence" value="ECO:0007669"/>
    <property type="project" value="TreeGrafter"/>
</dbReference>
<dbReference type="InterPro" id="IPR027417">
    <property type="entry name" value="P-loop_NTPase"/>
</dbReference>
<dbReference type="GO" id="GO:0005524">
    <property type="term" value="F:ATP binding"/>
    <property type="evidence" value="ECO:0007669"/>
    <property type="project" value="UniProtKB-KW"/>
</dbReference>
<dbReference type="GO" id="GO:0043190">
    <property type="term" value="C:ATP-binding cassette (ABC) transporter complex"/>
    <property type="evidence" value="ECO:0007669"/>
    <property type="project" value="TreeGrafter"/>
</dbReference>
<gene>
    <name evidence="5" type="ORF">HY076_06845</name>
</gene>
<dbReference type="InterPro" id="IPR003593">
    <property type="entry name" value="AAA+_ATPase"/>
</dbReference>
<dbReference type="SUPFAM" id="SSF52540">
    <property type="entry name" value="P-loop containing nucleoside triphosphate hydrolases"/>
    <property type="match status" value="2"/>
</dbReference>
<sequence length="453" mass="47015">MNASAPILEARDLAVTPPGARAPAVRGVSLAVTRGEWVAVVGPNGGGKTSLLLALAGLWPASGGAVTFAGAPLSAGGRDPRIAAVLQDPSSQILAATVGDEMAFTARNLGVAESRIADAVRAWGERFALGRDLDRDPRTLSAGRQQLVLLAAALIAEPALLIADEPAAHLDPVARAIVLDAIAERAARGLAVVWATQDPGETRAASRSIEVGEIAPPAERPVARATPGREAAVRILISDHAPESGPRVSVAEPMEIVIERPGVTALVGPNGAGKSVVLAAAAGIEPCSQIKVEWKRDPEPPPIVALQYPELQVFEELVADELAFAPVSRGIGRGPALEAAKQCLEALGWDAEAMLARHTWSLSTGEKRLIEVVGALAAPSSLILLDEPTAGIDPARRSALAGLVRKRASEVPVLVASQDRAWLTDLGVREFALGDVSAKSQAKKRLTQHCQGP</sequence>
<dbReference type="InterPro" id="IPR015856">
    <property type="entry name" value="ABC_transpr_CbiO/EcfA_su"/>
</dbReference>
<evidence type="ECO:0000259" key="4">
    <source>
        <dbReference type="PROSITE" id="PS50893"/>
    </source>
</evidence>
<comment type="caution">
    <text evidence="5">The sequence shown here is derived from an EMBL/GenBank/DDBJ whole genome shotgun (WGS) entry which is preliminary data.</text>
</comment>
<reference evidence="5" key="1">
    <citation type="submission" date="2020-07" db="EMBL/GenBank/DDBJ databases">
        <title>Huge and variable diversity of episymbiotic CPR bacteria and DPANN archaea in groundwater ecosystems.</title>
        <authorList>
            <person name="He C.Y."/>
            <person name="Keren R."/>
            <person name="Whittaker M."/>
            <person name="Farag I.F."/>
            <person name="Doudna J."/>
            <person name="Cate J.H.D."/>
            <person name="Banfield J.F."/>
        </authorList>
    </citation>
    <scope>NUCLEOTIDE SEQUENCE</scope>
    <source>
        <strain evidence="5">NC_groundwater_928_Pr1_S-0.2um_72_17</strain>
    </source>
</reference>
<proteinExistence type="predicted"/>
<evidence type="ECO:0000313" key="5">
    <source>
        <dbReference type="EMBL" id="MBI3539974.1"/>
    </source>
</evidence>
<dbReference type="Gene3D" id="3.40.50.300">
    <property type="entry name" value="P-loop containing nucleotide triphosphate hydrolases"/>
    <property type="match status" value="2"/>
</dbReference>
<dbReference type="SMART" id="SM00382">
    <property type="entry name" value="AAA"/>
    <property type="match status" value="2"/>
</dbReference>
<dbReference type="Proteomes" id="UP000807850">
    <property type="component" value="Unassembled WGS sequence"/>
</dbReference>
<dbReference type="InterPro" id="IPR003439">
    <property type="entry name" value="ABC_transporter-like_ATP-bd"/>
</dbReference>
<evidence type="ECO:0000256" key="1">
    <source>
        <dbReference type="ARBA" id="ARBA00022448"/>
    </source>
</evidence>
<dbReference type="EMBL" id="JACQAY010000221">
    <property type="protein sequence ID" value="MBI3539974.1"/>
    <property type="molecule type" value="Genomic_DNA"/>
</dbReference>
<evidence type="ECO:0000313" key="6">
    <source>
        <dbReference type="Proteomes" id="UP000807850"/>
    </source>
</evidence>
<protein>
    <submittedName>
        <fullName evidence="5">ABC transporter ATP-binding protein</fullName>
    </submittedName>
</protein>
<dbReference type="InterPro" id="IPR050095">
    <property type="entry name" value="ECF_ABC_transporter_ATP-bd"/>
</dbReference>
<evidence type="ECO:0000256" key="2">
    <source>
        <dbReference type="ARBA" id="ARBA00022741"/>
    </source>
</evidence>
<accession>A0A9D6L8S9</accession>
<organism evidence="5 6">
    <name type="scientific">Eiseniibacteriota bacterium</name>
    <dbReference type="NCBI Taxonomy" id="2212470"/>
    <lineage>
        <taxon>Bacteria</taxon>
        <taxon>Candidatus Eiseniibacteriota</taxon>
    </lineage>
</organism>
<dbReference type="Pfam" id="PF00005">
    <property type="entry name" value="ABC_tran"/>
    <property type="match status" value="2"/>
</dbReference>
<dbReference type="PANTHER" id="PTHR43553">
    <property type="entry name" value="HEAVY METAL TRANSPORTER"/>
    <property type="match status" value="1"/>
</dbReference>
<dbReference type="PROSITE" id="PS50893">
    <property type="entry name" value="ABC_TRANSPORTER_2"/>
    <property type="match status" value="2"/>
</dbReference>
<dbReference type="CDD" id="cd03225">
    <property type="entry name" value="ABC_cobalt_CbiO_domain1"/>
    <property type="match status" value="1"/>
</dbReference>
<dbReference type="AlphaFoldDB" id="A0A9D6L8S9"/>
<keyword evidence="3 5" id="KW-0067">ATP-binding</keyword>
<feature type="domain" description="ABC transporter" evidence="4">
    <location>
        <begin position="235"/>
        <end position="450"/>
    </location>
</feature>
<keyword evidence="2" id="KW-0547">Nucleotide-binding</keyword>
<dbReference type="GO" id="GO:0016887">
    <property type="term" value="F:ATP hydrolysis activity"/>
    <property type="evidence" value="ECO:0007669"/>
    <property type="project" value="InterPro"/>
</dbReference>
<keyword evidence="1" id="KW-0813">Transport</keyword>
<feature type="domain" description="ABC transporter" evidence="4">
    <location>
        <begin position="8"/>
        <end position="239"/>
    </location>
</feature>
<name>A0A9D6L8S9_UNCEI</name>
<evidence type="ECO:0000256" key="3">
    <source>
        <dbReference type="ARBA" id="ARBA00022840"/>
    </source>
</evidence>